<dbReference type="SUPFAM" id="SSF53633">
    <property type="entry name" value="Carbamate kinase-like"/>
    <property type="match status" value="1"/>
</dbReference>
<dbReference type="STRING" id="1121331.SAMN02745248_00046"/>
<keyword evidence="19" id="KW-1185">Reference proteome</keyword>
<dbReference type="NCBIfam" id="NF006068">
    <property type="entry name" value="PRK08210.1"/>
    <property type="match status" value="1"/>
</dbReference>
<dbReference type="GO" id="GO:0004072">
    <property type="term" value="F:aspartate kinase activity"/>
    <property type="evidence" value="ECO:0007669"/>
    <property type="project" value="UniProtKB-EC"/>
</dbReference>
<evidence type="ECO:0000313" key="19">
    <source>
        <dbReference type="Proteomes" id="UP000183952"/>
    </source>
</evidence>
<dbReference type="GO" id="GO:0005524">
    <property type="term" value="F:ATP binding"/>
    <property type="evidence" value="ECO:0007669"/>
    <property type="project" value="UniProtKB-KW"/>
</dbReference>
<dbReference type="Pfam" id="PF00696">
    <property type="entry name" value="AA_kinase"/>
    <property type="match status" value="1"/>
</dbReference>
<evidence type="ECO:0000256" key="4">
    <source>
        <dbReference type="ARBA" id="ARBA00005139"/>
    </source>
</evidence>
<comment type="catalytic activity">
    <reaction evidence="13 15">
        <text>L-aspartate + ATP = 4-phospho-L-aspartate + ADP</text>
        <dbReference type="Rhea" id="RHEA:23776"/>
        <dbReference type="ChEBI" id="CHEBI:29991"/>
        <dbReference type="ChEBI" id="CHEBI:30616"/>
        <dbReference type="ChEBI" id="CHEBI:57535"/>
        <dbReference type="ChEBI" id="CHEBI:456216"/>
        <dbReference type="EC" id="2.7.2.4"/>
    </reaction>
</comment>
<evidence type="ECO:0000256" key="14">
    <source>
        <dbReference type="PIRSR" id="PIRSR000726-1"/>
    </source>
</evidence>
<evidence type="ECO:0000256" key="1">
    <source>
        <dbReference type="ARBA" id="ARBA00003121"/>
    </source>
</evidence>
<comment type="similarity">
    <text evidence="5 15">Belongs to the aspartokinase family.</text>
</comment>
<dbReference type="InterPro" id="IPR045865">
    <property type="entry name" value="ACT-like_dom_sf"/>
</dbReference>
<dbReference type="NCBIfam" id="TIGR00657">
    <property type="entry name" value="asp_kinases"/>
    <property type="match status" value="1"/>
</dbReference>
<dbReference type="PROSITE" id="PS00324">
    <property type="entry name" value="ASPARTOKINASE"/>
    <property type="match status" value="1"/>
</dbReference>
<feature type="binding site" evidence="14">
    <location>
        <position position="52"/>
    </location>
    <ligand>
        <name>substrate</name>
    </ligand>
</feature>
<dbReference type="GO" id="GO:0019877">
    <property type="term" value="P:diaminopimelate biosynthetic process"/>
    <property type="evidence" value="ECO:0007669"/>
    <property type="project" value="UniProtKB-KW"/>
</dbReference>
<comment type="pathway">
    <text evidence="3 16">Amino-acid biosynthesis; L-methionine biosynthesis via de novo pathway; L-homoserine from L-aspartate: step 1/3.</text>
</comment>
<keyword evidence="12" id="KW-0457">Lysine biosynthesis</keyword>
<keyword evidence="7 15" id="KW-0808">Transferase</keyword>
<dbReference type="CDD" id="cd04937">
    <property type="entry name" value="ACT_AKi-DapG-BS_2"/>
    <property type="match status" value="1"/>
</dbReference>
<keyword evidence="9 15" id="KW-0418">Kinase</keyword>
<dbReference type="UniPathway" id="UPA00034">
    <property type="reaction ID" value="UER00015"/>
</dbReference>
<evidence type="ECO:0000313" key="18">
    <source>
        <dbReference type="EMBL" id="SHJ41708.1"/>
    </source>
</evidence>
<dbReference type="InterPro" id="IPR018042">
    <property type="entry name" value="Aspartate_kinase_CS"/>
</dbReference>
<dbReference type="InterPro" id="IPR005260">
    <property type="entry name" value="Asp_kin_monofn"/>
</dbReference>
<evidence type="ECO:0000256" key="10">
    <source>
        <dbReference type="ARBA" id="ARBA00022840"/>
    </source>
</evidence>
<organism evidence="18 19">
    <name type="scientific">Hathewaya proteolytica DSM 3090</name>
    <dbReference type="NCBI Taxonomy" id="1121331"/>
    <lineage>
        <taxon>Bacteria</taxon>
        <taxon>Bacillati</taxon>
        <taxon>Bacillota</taxon>
        <taxon>Clostridia</taxon>
        <taxon>Eubacteriales</taxon>
        <taxon>Clostridiaceae</taxon>
        <taxon>Hathewaya</taxon>
    </lineage>
</organism>
<dbReference type="GO" id="GO:0005829">
    <property type="term" value="C:cytosol"/>
    <property type="evidence" value="ECO:0007669"/>
    <property type="project" value="TreeGrafter"/>
</dbReference>
<proteinExistence type="inferred from homology"/>
<dbReference type="InterPro" id="IPR002912">
    <property type="entry name" value="ACT_dom"/>
</dbReference>
<dbReference type="UniPathway" id="UPA00050">
    <property type="reaction ID" value="UER00461"/>
</dbReference>
<dbReference type="SUPFAM" id="SSF55021">
    <property type="entry name" value="ACT-like"/>
    <property type="match status" value="1"/>
</dbReference>
<dbReference type="InterPro" id="IPR027795">
    <property type="entry name" value="CASTOR_ACT_dom"/>
</dbReference>
<comment type="pathway">
    <text evidence="2 16">Amino-acid biosynthesis; L-lysine biosynthesis via DAP pathway; (S)-tetrahydrodipicolinate from L-aspartate: step 1/4.</text>
</comment>
<evidence type="ECO:0000256" key="2">
    <source>
        <dbReference type="ARBA" id="ARBA00004766"/>
    </source>
</evidence>
<dbReference type="EMBL" id="FRAD01000003">
    <property type="protein sequence ID" value="SHJ41708.1"/>
    <property type="molecule type" value="Genomic_DNA"/>
</dbReference>
<dbReference type="InterPro" id="IPR001048">
    <property type="entry name" value="Asp/Glu/Uridylate_kinase"/>
</dbReference>
<keyword evidence="6 16" id="KW-0028">Amino-acid biosynthesis</keyword>
<dbReference type="Proteomes" id="UP000183952">
    <property type="component" value="Unassembled WGS sequence"/>
</dbReference>
<dbReference type="GO" id="GO:0009089">
    <property type="term" value="P:lysine biosynthetic process via diaminopimelate"/>
    <property type="evidence" value="ECO:0007669"/>
    <property type="project" value="UniProtKB-UniPathway"/>
</dbReference>
<dbReference type="GO" id="GO:0009088">
    <property type="term" value="P:threonine biosynthetic process"/>
    <property type="evidence" value="ECO:0007669"/>
    <property type="project" value="UniProtKB-UniPathway"/>
</dbReference>
<evidence type="ECO:0000256" key="15">
    <source>
        <dbReference type="RuleBase" id="RU003448"/>
    </source>
</evidence>
<gene>
    <name evidence="18" type="ORF">SAMN02745248_00046</name>
</gene>
<evidence type="ECO:0000256" key="8">
    <source>
        <dbReference type="ARBA" id="ARBA00022741"/>
    </source>
</evidence>
<dbReference type="InterPro" id="IPR001341">
    <property type="entry name" value="Asp_kinase"/>
</dbReference>
<dbReference type="PROSITE" id="PS51671">
    <property type="entry name" value="ACT"/>
    <property type="match status" value="1"/>
</dbReference>
<evidence type="ECO:0000256" key="6">
    <source>
        <dbReference type="ARBA" id="ARBA00022605"/>
    </source>
</evidence>
<evidence type="ECO:0000256" key="7">
    <source>
        <dbReference type="ARBA" id="ARBA00022679"/>
    </source>
</evidence>
<dbReference type="UniPathway" id="UPA00051">
    <property type="reaction ID" value="UER00462"/>
</dbReference>
<keyword evidence="8 14" id="KW-0547">Nucleotide-binding</keyword>
<dbReference type="AlphaFoldDB" id="A0A1M6J4S4"/>
<evidence type="ECO:0000256" key="5">
    <source>
        <dbReference type="ARBA" id="ARBA00010122"/>
    </source>
</evidence>
<dbReference type="OrthoDB" id="9799110at2"/>
<dbReference type="GO" id="GO:0009090">
    <property type="term" value="P:homoserine biosynthetic process"/>
    <property type="evidence" value="ECO:0007669"/>
    <property type="project" value="TreeGrafter"/>
</dbReference>
<feature type="binding site" evidence="14">
    <location>
        <begin position="7"/>
        <end position="10"/>
    </location>
    <ligand>
        <name>ATP</name>
        <dbReference type="ChEBI" id="CHEBI:30616"/>
    </ligand>
</feature>
<dbReference type="PANTHER" id="PTHR21499">
    <property type="entry name" value="ASPARTATE KINASE"/>
    <property type="match status" value="1"/>
</dbReference>
<dbReference type="EC" id="2.7.2.4" evidence="15"/>
<keyword evidence="11" id="KW-0220">Diaminopimelate biosynthesis</keyword>
<reference evidence="18 19" key="1">
    <citation type="submission" date="2016-11" db="EMBL/GenBank/DDBJ databases">
        <authorList>
            <person name="Jaros S."/>
            <person name="Januszkiewicz K."/>
            <person name="Wedrychowicz H."/>
        </authorList>
    </citation>
    <scope>NUCLEOTIDE SEQUENCE [LARGE SCALE GENOMIC DNA]</scope>
    <source>
        <strain evidence="18 19">DSM 3090</strain>
    </source>
</reference>
<dbReference type="PANTHER" id="PTHR21499:SF3">
    <property type="entry name" value="ASPARTOKINASE"/>
    <property type="match status" value="1"/>
</dbReference>
<dbReference type="PIRSF" id="PIRSF000726">
    <property type="entry name" value="Asp_kin"/>
    <property type="match status" value="1"/>
</dbReference>
<dbReference type="RefSeq" id="WP_072901004.1">
    <property type="nucleotide sequence ID" value="NZ_FRAD01000003.1"/>
</dbReference>
<evidence type="ECO:0000256" key="12">
    <source>
        <dbReference type="ARBA" id="ARBA00023154"/>
    </source>
</evidence>
<feature type="binding site" evidence="14">
    <location>
        <position position="79"/>
    </location>
    <ligand>
        <name>substrate</name>
    </ligand>
</feature>
<comment type="pathway">
    <text evidence="4 16">Amino-acid biosynthesis; L-threonine biosynthesis; L-threonine from L-aspartate: step 1/5.</text>
</comment>
<evidence type="ECO:0000256" key="3">
    <source>
        <dbReference type="ARBA" id="ARBA00004986"/>
    </source>
</evidence>
<evidence type="ECO:0000256" key="16">
    <source>
        <dbReference type="RuleBase" id="RU004249"/>
    </source>
</evidence>
<protein>
    <recommendedName>
        <fullName evidence="15">Aspartokinase</fullName>
        <ecNumber evidence="15">2.7.2.4</ecNumber>
    </recommendedName>
</protein>
<feature type="binding site" evidence="14">
    <location>
        <position position="189"/>
    </location>
    <ligand>
        <name>ATP</name>
        <dbReference type="ChEBI" id="CHEBI:30616"/>
    </ligand>
</feature>
<dbReference type="Gene3D" id="3.40.1160.10">
    <property type="entry name" value="Acetylglutamate kinase-like"/>
    <property type="match status" value="1"/>
</dbReference>
<dbReference type="Gene3D" id="3.30.2130.10">
    <property type="entry name" value="VC0802-like"/>
    <property type="match status" value="1"/>
</dbReference>
<feature type="binding site" evidence="14">
    <location>
        <begin position="178"/>
        <end position="179"/>
    </location>
    <ligand>
        <name>ATP</name>
        <dbReference type="ChEBI" id="CHEBI:30616"/>
    </ligand>
</feature>
<evidence type="ECO:0000256" key="11">
    <source>
        <dbReference type="ARBA" id="ARBA00022915"/>
    </source>
</evidence>
<feature type="domain" description="ACT" evidence="17">
    <location>
        <begin position="336"/>
        <end position="394"/>
    </location>
</feature>
<evidence type="ECO:0000256" key="9">
    <source>
        <dbReference type="ARBA" id="ARBA00022777"/>
    </source>
</evidence>
<dbReference type="InterPro" id="IPR036393">
    <property type="entry name" value="AceGlu_kinase-like_sf"/>
</dbReference>
<comment type="function">
    <text evidence="1">Catalyzes the phosphorylation of the beta-carboxyl group of aspartic acid with ATP to yield 4-phospho-L-aspartate, which is involved in the branched biosynthetic pathway leading to the biosynthesis of amino acids threonine, isoleucine and methionine.</text>
</comment>
<feature type="binding site" evidence="14">
    <location>
        <begin position="214"/>
        <end position="215"/>
    </location>
    <ligand>
        <name>ATP</name>
        <dbReference type="ChEBI" id="CHEBI:30616"/>
    </ligand>
</feature>
<sequence>MKIIVQKFGGTSVSTNDKREKIVEKIKKAIKDGYSPLIVVSAMGRMGEPYATDTLRSMIDNRFRESNLQATDMLISCGETISTIVMSNKLYEHNMESMPLTGGQAGILTNSDFGNAEILDVNTDRILSLLKQNIIPVVAGFQGVDKHGYITTLGRGASDVTAAVLGAYLKAEKVEIYTDVDGIMTTDPRIVEKASLINKIDYAETCELAEQGAKVIHPRAVQIAQKYNIPLIIKNTMSECEGTTIGSFDDTHYTKPVTGIAYLNDRVQFHVKSSNENYFKLFDSFAENLISLDLINVFPKEKIFTVDAINMGKVKTILEEYNLEYTITEHCSKISIIGMGMKGRPGVMAKILTALTRVNIEVLQTADSHMTIWCLVKEEEVNDAIRSLHKEFNL</sequence>
<dbReference type="Pfam" id="PF13840">
    <property type="entry name" value="ACT_7"/>
    <property type="match status" value="1"/>
</dbReference>
<accession>A0A1M6J4S4</accession>
<keyword evidence="10 14" id="KW-0067">ATP-binding</keyword>
<evidence type="ECO:0000256" key="13">
    <source>
        <dbReference type="ARBA" id="ARBA00047872"/>
    </source>
</evidence>
<evidence type="ECO:0000259" key="17">
    <source>
        <dbReference type="PROSITE" id="PS51671"/>
    </source>
</evidence>
<name>A0A1M6J4S4_9CLOT</name>